<organism evidence="2 3">
    <name type="scientific">Streptomyces roseus</name>
    <dbReference type="NCBI Taxonomy" id="66430"/>
    <lineage>
        <taxon>Bacteria</taxon>
        <taxon>Bacillati</taxon>
        <taxon>Actinomycetota</taxon>
        <taxon>Actinomycetes</taxon>
        <taxon>Kitasatosporales</taxon>
        <taxon>Streptomycetaceae</taxon>
        <taxon>Streptomyces</taxon>
    </lineage>
</organism>
<dbReference type="PANTHER" id="PTHR36113">
    <property type="entry name" value="LYASE, PUTATIVE-RELATED-RELATED"/>
    <property type="match status" value="1"/>
</dbReference>
<accession>A0A0J7AAA0</accession>
<dbReference type="STRING" id="66430.ACS04_30295"/>
<dbReference type="Proteomes" id="UP000035932">
    <property type="component" value="Unassembled WGS sequence"/>
</dbReference>
<dbReference type="InterPro" id="IPR029068">
    <property type="entry name" value="Glyas_Bleomycin-R_OHBP_Dase"/>
</dbReference>
<evidence type="ECO:0000259" key="1">
    <source>
        <dbReference type="PROSITE" id="PS51819"/>
    </source>
</evidence>
<dbReference type="AlphaFoldDB" id="A0A0J7AAA0"/>
<dbReference type="PANTHER" id="PTHR36113:SF6">
    <property type="entry name" value="FOSFOMYCIN RESISTANCE PROTEIN FOSX"/>
    <property type="match status" value="1"/>
</dbReference>
<name>A0A0J7AAA0_9ACTN</name>
<reference evidence="2 3" key="1">
    <citation type="submission" date="2015-06" db="EMBL/GenBank/DDBJ databases">
        <title>Recapitulation of the evolution of biosynthetic gene clusters reveals hidden chemical diversity on bacterial genomes.</title>
        <authorList>
            <person name="Cruz-Morales P."/>
            <person name="Martinez-Guerrero C."/>
            <person name="Morales-Escalante M.A."/>
            <person name="Yanez-Guerra L.A."/>
            <person name="Kopp J.F."/>
            <person name="Feldmann J."/>
            <person name="Ramos-Aboites H.E."/>
            <person name="Barona-Gomez F."/>
        </authorList>
    </citation>
    <scope>NUCLEOTIDE SEQUENCE [LARGE SCALE GENOMIC DNA]</scope>
    <source>
        <strain evidence="2 3">ATCC 31245</strain>
    </source>
</reference>
<dbReference type="InterPro" id="IPR051332">
    <property type="entry name" value="Fosfomycin_Res_Enzymes"/>
</dbReference>
<dbReference type="OrthoDB" id="21342at2"/>
<dbReference type="PATRIC" id="fig|66430.4.peg.2378"/>
<dbReference type="SUPFAM" id="SSF54593">
    <property type="entry name" value="Glyoxalase/Bleomycin resistance protein/Dihydroxybiphenyl dioxygenase"/>
    <property type="match status" value="1"/>
</dbReference>
<comment type="caution">
    <text evidence="2">The sequence shown here is derived from an EMBL/GenBank/DDBJ whole genome shotgun (WGS) entry which is preliminary data.</text>
</comment>
<proteinExistence type="predicted"/>
<dbReference type="Pfam" id="PF13669">
    <property type="entry name" value="Glyoxalase_4"/>
    <property type="match status" value="1"/>
</dbReference>
<gene>
    <name evidence="2" type="ORF">ACS04_30295</name>
</gene>
<dbReference type="EMBL" id="LFML01000148">
    <property type="protein sequence ID" value="KMO94221.1"/>
    <property type="molecule type" value="Genomic_DNA"/>
</dbReference>
<sequence>MTNQPPPSPAPAPAPGTLHHIEIWVPDLARAIAEWGWLFDDLGYTLHQSWDRGRSWRLGPTYLVFEQSPSLTAAHHDRRAPGLNHLAFHIDTPDRVDLLTAKARENGWTLLFPDRHPHAGGTRQHAAYLENTDGFEIELTTPARVPDGELPARS</sequence>
<evidence type="ECO:0000313" key="3">
    <source>
        <dbReference type="Proteomes" id="UP000035932"/>
    </source>
</evidence>
<dbReference type="RefSeq" id="WP_048480019.1">
    <property type="nucleotide sequence ID" value="NZ_JBIRUD010000019.1"/>
</dbReference>
<protein>
    <submittedName>
        <fullName evidence="2">Glyoxalase</fullName>
    </submittedName>
</protein>
<feature type="domain" description="VOC" evidence="1">
    <location>
        <begin position="17"/>
        <end position="142"/>
    </location>
</feature>
<evidence type="ECO:0000313" key="2">
    <source>
        <dbReference type="EMBL" id="KMO94221.1"/>
    </source>
</evidence>
<dbReference type="PROSITE" id="PS51819">
    <property type="entry name" value="VOC"/>
    <property type="match status" value="1"/>
</dbReference>
<keyword evidence="3" id="KW-1185">Reference proteome</keyword>
<dbReference type="InterPro" id="IPR037523">
    <property type="entry name" value="VOC_core"/>
</dbReference>
<dbReference type="Gene3D" id="3.10.180.10">
    <property type="entry name" value="2,3-Dihydroxybiphenyl 1,2-Dioxygenase, domain 1"/>
    <property type="match status" value="1"/>
</dbReference>